<keyword evidence="6" id="KW-1015">Disulfide bond</keyword>
<feature type="chain" id="PRO_5028395102" evidence="10">
    <location>
        <begin position="21"/>
        <end position="127"/>
    </location>
</feature>
<evidence type="ECO:0000313" key="12">
    <source>
        <dbReference type="Proteomes" id="UP000515129"/>
    </source>
</evidence>
<reference evidence="13" key="1">
    <citation type="submission" date="2025-08" db="UniProtKB">
        <authorList>
            <consortium name="RefSeq"/>
        </authorList>
    </citation>
    <scope>IDENTIFICATION</scope>
    <source>
        <strain evidence="13">Wakin</strain>
        <tissue evidence="13">Muscle</tissue>
    </source>
</reference>
<evidence type="ECO:0000256" key="6">
    <source>
        <dbReference type="ARBA" id="ARBA00023157"/>
    </source>
</evidence>
<dbReference type="GO" id="GO:0005886">
    <property type="term" value="C:plasma membrane"/>
    <property type="evidence" value="ECO:0007669"/>
    <property type="project" value="UniProtKB-SubCell"/>
</dbReference>
<dbReference type="Pfam" id="PF00021">
    <property type="entry name" value="UPAR_LY6"/>
    <property type="match status" value="1"/>
</dbReference>
<protein>
    <submittedName>
        <fullName evidence="13">Sperm acrosome membrane-associated protein 4</fullName>
    </submittedName>
</protein>
<evidence type="ECO:0000256" key="5">
    <source>
        <dbReference type="ARBA" id="ARBA00023136"/>
    </source>
</evidence>
<dbReference type="GO" id="GO:0098552">
    <property type="term" value="C:side of membrane"/>
    <property type="evidence" value="ECO:0007669"/>
    <property type="project" value="UniProtKB-KW"/>
</dbReference>
<dbReference type="InterPro" id="IPR016054">
    <property type="entry name" value="LY6_UPA_recep-like"/>
</dbReference>
<name>A0A6P6RG30_CARAU</name>
<dbReference type="InterPro" id="IPR045860">
    <property type="entry name" value="Snake_toxin-like_sf"/>
</dbReference>
<keyword evidence="12" id="KW-1185">Reference proteome</keyword>
<keyword evidence="7" id="KW-0325">Glycoprotein</keyword>
<dbReference type="KEGG" id="caua:113119122"/>
<dbReference type="PANTHER" id="PTHR47613">
    <property type="entry name" value="SPERM ACROSOME MEMBRANE-ASSOCIATED PROTEIN 4"/>
    <property type="match status" value="1"/>
</dbReference>
<dbReference type="CTD" id="100334363"/>
<feature type="signal peptide" evidence="10">
    <location>
        <begin position="1"/>
        <end position="20"/>
    </location>
</feature>
<keyword evidence="5" id="KW-0472">Membrane</keyword>
<sequence>MNKILLGIFAVAICFAVGQALQCYECKLGFWKFCITNEKKCNDGEHCFSGVGTAVGFMNITTKGCLELSKCNKTEQTNFTSNSQLYQLTKTCCSADLCNSAPAHFHMSAVSVAFAAISAVFTVKYLI</sequence>
<evidence type="ECO:0000256" key="7">
    <source>
        <dbReference type="ARBA" id="ARBA00023180"/>
    </source>
</evidence>
<gene>
    <name evidence="13" type="primary">spaca4l</name>
</gene>
<dbReference type="InterPro" id="IPR046354">
    <property type="entry name" value="SPACA4/Bouncer"/>
</dbReference>
<evidence type="ECO:0000256" key="10">
    <source>
        <dbReference type="SAM" id="SignalP"/>
    </source>
</evidence>
<evidence type="ECO:0000256" key="1">
    <source>
        <dbReference type="ARBA" id="ARBA00004609"/>
    </source>
</evidence>
<evidence type="ECO:0000256" key="3">
    <source>
        <dbReference type="ARBA" id="ARBA00022622"/>
    </source>
</evidence>
<dbReference type="GO" id="GO:0035036">
    <property type="term" value="P:sperm-egg recognition"/>
    <property type="evidence" value="ECO:0007669"/>
    <property type="project" value="TreeGrafter"/>
</dbReference>
<dbReference type="Proteomes" id="UP000515129">
    <property type="component" value="Chromosome 19"/>
</dbReference>
<dbReference type="OrthoDB" id="5962859at2759"/>
<accession>A0A6P6RG30</accession>
<feature type="domain" description="UPAR/Ly6" evidence="11">
    <location>
        <begin position="19"/>
        <end position="101"/>
    </location>
</feature>
<keyword evidence="4 10" id="KW-0732">Signal</keyword>
<evidence type="ECO:0000259" key="11">
    <source>
        <dbReference type="Pfam" id="PF00021"/>
    </source>
</evidence>
<dbReference type="Gene3D" id="2.10.60.10">
    <property type="entry name" value="CD59"/>
    <property type="match status" value="1"/>
</dbReference>
<evidence type="ECO:0000256" key="8">
    <source>
        <dbReference type="ARBA" id="ARBA00023288"/>
    </source>
</evidence>
<dbReference type="RefSeq" id="XP_026144135.1">
    <property type="nucleotide sequence ID" value="XM_026288350.1"/>
</dbReference>
<keyword evidence="8" id="KW-0449">Lipoprotein</keyword>
<comment type="similarity">
    <text evidence="9">Belongs to the SPACA4/bouncer family.</text>
</comment>
<evidence type="ECO:0000256" key="4">
    <source>
        <dbReference type="ARBA" id="ARBA00022729"/>
    </source>
</evidence>
<comment type="subcellular location">
    <subcellularLocation>
        <location evidence="1">Cell membrane</location>
        <topology evidence="1">Lipid-anchor</topology>
        <topology evidence="1">GPI-anchor</topology>
    </subcellularLocation>
</comment>
<proteinExistence type="inferred from homology"/>
<evidence type="ECO:0000256" key="9">
    <source>
        <dbReference type="ARBA" id="ARBA00029446"/>
    </source>
</evidence>
<organism evidence="12 13">
    <name type="scientific">Carassius auratus</name>
    <name type="common">Goldfish</name>
    <dbReference type="NCBI Taxonomy" id="7957"/>
    <lineage>
        <taxon>Eukaryota</taxon>
        <taxon>Metazoa</taxon>
        <taxon>Chordata</taxon>
        <taxon>Craniata</taxon>
        <taxon>Vertebrata</taxon>
        <taxon>Euteleostomi</taxon>
        <taxon>Actinopterygii</taxon>
        <taxon>Neopterygii</taxon>
        <taxon>Teleostei</taxon>
        <taxon>Ostariophysi</taxon>
        <taxon>Cypriniformes</taxon>
        <taxon>Cyprinidae</taxon>
        <taxon>Cyprininae</taxon>
        <taxon>Carassius</taxon>
    </lineage>
</organism>
<keyword evidence="3" id="KW-0336">GPI-anchor</keyword>
<dbReference type="SUPFAM" id="SSF57302">
    <property type="entry name" value="Snake toxin-like"/>
    <property type="match status" value="1"/>
</dbReference>
<keyword evidence="2" id="KW-1003">Cell membrane</keyword>
<evidence type="ECO:0000313" key="13">
    <source>
        <dbReference type="RefSeq" id="XP_026144135.1"/>
    </source>
</evidence>
<dbReference type="PANTHER" id="PTHR47613:SF1">
    <property type="entry name" value="SPERM ACROSOME MEMBRANE-ASSOCIATED PROTEIN 4"/>
    <property type="match status" value="1"/>
</dbReference>
<dbReference type="AlphaFoldDB" id="A0A6P6RG30"/>
<evidence type="ECO:0000256" key="2">
    <source>
        <dbReference type="ARBA" id="ARBA00022475"/>
    </source>
</evidence>